<name>A0ABZ2YAI5_9BACT</name>
<dbReference type="InterPro" id="IPR036390">
    <property type="entry name" value="WH_DNA-bd_sf"/>
</dbReference>
<accession>A0ABZ2YAI5</accession>
<dbReference type="RefSeq" id="WP_369018152.1">
    <property type="nucleotide sequence ID" value="NZ_CP121689.1"/>
</dbReference>
<dbReference type="Gene3D" id="3.40.1410.10">
    <property type="entry name" value="Chorismate lyase-like"/>
    <property type="match status" value="1"/>
</dbReference>
<dbReference type="SMART" id="SM00866">
    <property type="entry name" value="UTRA"/>
    <property type="match status" value="1"/>
</dbReference>
<dbReference type="InterPro" id="IPR011663">
    <property type="entry name" value="UTRA"/>
</dbReference>
<dbReference type="CDD" id="cd07377">
    <property type="entry name" value="WHTH_GntR"/>
    <property type="match status" value="1"/>
</dbReference>
<dbReference type="PROSITE" id="PS50949">
    <property type="entry name" value="HTH_GNTR"/>
    <property type="match status" value="1"/>
</dbReference>
<protein>
    <submittedName>
        <fullName evidence="5">GntR family transcriptional regulator</fullName>
    </submittedName>
</protein>
<evidence type="ECO:0000259" key="4">
    <source>
        <dbReference type="PROSITE" id="PS50949"/>
    </source>
</evidence>
<sequence>MKKLLDESSPVPLYHQLSQILREKIESGEWKEGDKIPTELDLCREYGLSRGTVAQALRELELEGLIYRKQGRGTFVAEKKISQDLSHFYSFAKDLQERGVVLSSKMLRMEVMQAPSSVKGKLSISEDRVFLIERLRFADDLPVILERIYLPLSFEEISHEVTALERGAIYDLFSKMGVKVSRAREEFEVVRMNQQEAALFGVEEGFPALLVRRITFDENEIPFEYRKSIIRADQCRYSVELKA</sequence>
<dbReference type="InterPro" id="IPR028978">
    <property type="entry name" value="Chorismate_lyase_/UTRA_dom_sf"/>
</dbReference>
<dbReference type="PRINTS" id="PR00035">
    <property type="entry name" value="HTHGNTR"/>
</dbReference>
<dbReference type="Proteomes" id="UP001461341">
    <property type="component" value="Chromosome"/>
</dbReference>
<proteinExistence type="predicted"/>
<evidence type="ECO:0000256" key="2">
    <source>
        <dbReference type="ARBA" id="ARBA00023125"/>
    </source>
</evidence>
<dbReference type="SUPFAM" id="SSF46785">
    <property type="entry name" value="Winged helix' DNA-binding domain"/>
    <property type="match status" value="1"/>
</dbReference>
<feature type="domain" description="HTH gntR-type" evidence="4">
    <location>
        <begin position="11"/>
        <end position="79"/>
    </location>
</feature>
<evidence type="ECO:0000256" key="3">
    <source>
        <dbReference type="ARBA" id="ARBA00023163"/>
    </source>
</evidence>
<keyword evidence="1" id="KW-0805">Transcription regulation</keyword>
<evidence type="ECO:0000313" key="5">
    <source>
        <dbReference type="EMBL" id="WZL75998.1"/>
    </source>
</evidence>
<dbReference type="EMBL" id="CP121689">
    <property type="protein sequence ID" value="WZL75998.1"/>
    <property type="molecule type" value="Genomic_DNA"/>
</dbReference>
<dbReference type="Gene3D" id="1.10.10.10">
    <property type="entry name" value="Winged helix-like DNA-binding domain superfamily/Winged helix DNA-binding domain"/>
    <property type="match status" value="1"/>
</dbReference>
<gene>
    <name evidence="5" type="ORF">QBE54_10500</name>
</gene>
<dbReference type="SMART" id="SM00345">
    <property type="entry name" value="HTH_GNTR"/>
    <property type="match status" value="1"/>
</dbReference>
<organism evidence="5 6">
    <name type="scientific">Thermatribacter velox</name>
    <dbReference type="NCBI Taxonomy" id="3039681"/>
    <lineage>
        <taxon>Bacteria</taxon>
        <taxon>Pseudomonadati</taxon>
        <taxon>Atribacterota</taxon>
        <taxon>Atribacteria</taxon>
        <taxon>Atribacterales</taxon>
        <taxon>Thermatribacteraceae</taxon>
        <taxon>Thermatribacter</taxon>
    </lineage>
</organism>
<dbReference type="SUPFAM" id="SSF64288">
    <property type="entry name" value="Chorismate lyase-like"/>
    <property type="match status" value="1"/>
</dbReference>
<dbReference type="Pfam" id="PF00392">
    <property type="entry name" value="GntR"/>
    <property type="match status" value="1"/>
</dbReference>
<dbReference type="InterPro" id="IPR000524">
    <property type="entry name" value="Tscrpt_reg_HTH_GntR"/>
</dbReference>
<dbReference type="InterPro" id="IPR036388">
    <property type="entry name" value="WH-like_DNA-bd_sf"/>
</dbReference>
<dbReference type="PANTHER" id="PTHR44846:SF1">
    <property type="entry name" value="MANNOSYL-D-GLYCERATE TRANSPORT_METABOLISM SYSTEM REPRESSOR MNGR-RELATED"/>
    <property type="match status" value="1"/>
</dbReference>
<keyword evidence="2" id="KW-0238">DNA-binding</keyword>
<dbReference type="Pfam" id="PF07702">
    <property type="entry name" value="UTRA"/>
    <property type="match status" value="1"/>
</dbReference>
<dbReference type="InterPro" id="IPR050679">
    <property type="entry name" value="Bact_HTH_transcr_reg"/>
</dbReference>
<evidence type="ECO:0000256" key="1">
    <source>
        <dbReference type="ARBA" id="ARBA00023015"/>
    </source>
</evidence>
<dbReference type="PANTHER" id="PTHR44846">
    <property type="entry name" value="MANNOSYL-D-GLYCERATE TRANSPORT/METABOLISM SYSTEM REPRESSOR MNGR-RELATED"/>
    <property type="match status" value="1"/>
</dbReference>
<keyword evidence="3" id="KW-0804">Transcription</keyword>
<reference evidence="5 6" key="1">
    <citation type="submission" date="2023-03" db="EMBL/GenBank/DDBJ databases">
        <title>Novel Species.</title>
        <authorList>
            <person name="Ma S."/>
        </authorList>
    </citation>
    <scope>NUCLEOTIDE SEQUENCE [LARGE SCALE GENOMIC DNA]</scope>
    <source>
        <strain evidence="5 6">B11</strain>
    </source>
</reference>
<keyword evidence="6" id="KW-1185">Reference proteome</keyword>
<evidence type="ECO:0000313" key="6">
    <source>
        <dbReference type="Proteomes" id="UP001461341"/>
    </source>
</evidence>